<name>A0AA37SQ66_9BACT</name>
<dbReference type="RefSeq" id="WP_235291692.1">
    <property type="nucleotide sequence ID" value="NZ_BSOH01000014.1"/>
</dbReference>
<dbReference type="InterPro" id="IPR011042">
    <property type="entry name" value="6-blade_b-propeller_TolB-like"/>
</dbReference>
<dbReference type="InterPro" id="IPR053143">
    <property type="entry name" value="Arylsulfate_ST"/>
</dbReference>
<dbReference type="PANTHER" id="PTHR35340">
    <property type="entry name" value="PQQ ENZYME REPEAT PROTEIN-RELATED"/>
    <property type="match status" value="1"/>
</dbReference>
<feature type="chain" id="PRO_5041232518" description="Arylsulfotransferase (ASST)" evidence="1">
    <location>
        <begin position="22"/>
        <end position="304"/>
    </location>
</feature>
<feature type="signal peptide" evidence="1">
    <location>
        <begin position="1"/>
        <end position="21"/>
    </location>
</feature>
<organism evidence="2 3">
    <name type="scientific">Portibacter lacus</name>
    <dbReference type="NCBI Taxonomy" id="1099794"/>
    <lineage>
        <taxon>Bacteria</taxon>
        <taxon>Pseudomonadati</taxon>
        <taxon>Bacteroidota</taxon>
        <taxon>Saprospiria</taxon>
        <taxon>Saprospirales</taxon>
        <taxon>Haliscomenobacteraceae</taxon>
        <taxon>Portibacter</taxon>
    </lineage>
</organism>
<protein>
    <recommendedName>
        <fullName evidence="4">Arylsulfotransferase (ASST)</fullName>
    </recommendedName>
</protein>
<accession>A0AA37SQ66</accession>
<dbReference type="PANTHER" id="PTHR35340:SF5">
    <property type="entry name" value="ASST-DOMAIN-CONTAINING PROTEIN"/>
    <property type="match status" value="1"/>
</dbReference>
<keyword evidence="1" id="KW-0732">Signal</keyword>
<dbReference type="SUPFAM" id="SSF63829">
    <property type="entry name" value="Calcium-dependent phosphotriesterase"/>
    <property type="match status" value="1"/>
</dbReference>
<gene>
    <name evidence="2" type="ORF">GCM10007940_26320</name>
</gene>
<evidence type="ECO:0000256" key="1">
    <source>
        <dbReference type="SAM" id="SignalP"/>
    </source>
</evidence>
<sequence>MKNMTFRLISFLFLLPFLTFAQDSAEIKHSLFIAGHDFTGIIGEEGEVIWQAEKAHARDGYVLKNGNILICYANEVIEYNKKNKIVFNYERAEKSMELGTAVRLKNGNTLITESGKNPRLLEVSKKGEIVKNVPLQPETDNTHMQTRMARKLKNGNYLVPHLLAFKVKEYTPDGNVVDIFETDMDDLGGREAENWPFTAIRLKNGNTLTTLTHGNKVVEMDSEGKVVWEVNNENVEGSPFADPCGAQRLPNGNTVIASYGAKKGIRLFEIDREKNIVWTMSNYNVHHFQILTTNGKRVKGVPMK</sequence>
<proteinExistence type="predicted"/>
<dbReference type="Proteomes" id="UP001156666">
    <property type="component" value="Unassembled WGS sequence"/>
</dbReference>
<evidence type="ECO:0000313" key="3">
    <source>
        <dbReference type="Proteomes" id="UP001156666"/>
    </source>
</evidence>
<evidence type="ECO:0000313" key="2">
    <source>
        <dbReference type="EMBL" id="GLR18017.1"/>
    </source>
</evidence>
<evidence type="ECO:0008006" key="4">
    <source>
        <dbReference type="Google" id="ProtNLM"/>
    </source>
</evidence>
<dbReference type="AlphaFoldDB" id="A0AA37SQ66"/>
<dbReference type="Gene3D" id="2.120.10.30">
    <property type="entry name" value="TolB, C-terminal domain"/>
    <property type="match status" value="1"/>
</dbReference>
<comment type="caution">
    <text evidence="2">The sequence shown here is derived from an EMBL/GenBank/DDBJ whole genome shotgun (WGS) entry which is preliminary data.</text>
</comment>
<keyword evidence="3" id="KW-1185">Reference proteome</keyword>
<reference evidence="2" key="2">
    <citation type="submission" date="2023-01" db="EMBL/GenBank/DDBJ databases">
        <title>Draft genome sequence of Portibacter lacus strain NBRC 108769.</title>
        <authorList>
            <person name="Sun Q."/>
            <person name="Mori K."/>
        </authorList>
    </citation>
    <scope>NUCLEOTIDE SEQUENCE</scope>
    <source>
        <strain evidence="2">NBRC 108769</strain>
    </source>
</reference>
<dbReference type="EMBL" id="BSOH01000014">
    <property type="protein sequence ID" value="GLR18017.1"/>
    <property type="molecule type" value="Genomic_DNA"/>
</dbReference>
<reference evidence="2" key="1">
    <citation type="journal article" date="2014" name="Int. J. Syst. Evol. Microbiol.">
        <title>Complete genome sequence of Corynebacterium casei LMG S-19264T (=DSM 44701T), isolated from a smear-ripened cheese.</title>
        <authorList>
            <consortium name="US DOE Joint Genome Institute (JGI-PGF)"/>
            <person name="Walter F."/>
            <person name="Albersmeier A."/>
            <person name="Kalinowski J."/>
            <person name="Ruckert C."/>
        </authorList>
    </citation>
    <scope>NUCLEOTIDE SEQUENCE</scope>
    <source>
        <strain evidence="2">NBRC 108769</strain>
    </source>
</reference>